<evidence type="ECO:0000256" key="12">
    <source>
        <dbReference type="ARBA" id="ARBA00023239"/>
    </source>
</evidence>
<evidence type="ECO:0000259" key="22">
    <source>
        <dbReference type="PROSITE" id="PS51385"/>
    </source>
</evidence>
<evidence type="ECO:0000256" key="18">
    <source>
        <dbReference type="HAMAP-Rule" id="MF_01966"/>
    </source>
</evidence>
<name>A0A1W1H5U3_9BACT</name>
<dbReference type="AlphaFoldDB" id="A0A1W1H5U3"/>
<dbReference type="PANTHER" id="PTHR12592:SF0">
    <property type="entry name" value="ATP-DEPENDENT (S)-NAD(P)H-HYDRATE DEHYDRATASE"/>
    <property type="match status" value="1"/>
</dbReference>
<evidence type="ECO:0000256" key="5">
    <source>
        <dbReference type="ARBA" id="ARBA00022723"/>
    </source>
</evidence>
<dbReference type="InterPro" id="IPR030677">
    <property type="entry name" value="Nnr"/>
</dbReference>
<dbReference type="GO" id="GO:0052855">
    <property type="term" value="F:ADP-dependent NAD(P)H-hydrate dehydratase activity"/>
    <property type="evidence" value="ECO:0007669"/>
    <property type="project" value="UniProtKB-UniRule"/>
</dbReference>
<comment type="function">
    <text evidence="18">Catalyzes the epimerization of the S- and R-forms of NAD(P)HX, a damaged form of NAD(P)H that is a result of enzymatic or heat-dependent hydration. This is a prerequisite for the S-specific NAD(P)H-hydrate dehydratase to allow the repair of both epimers of NAD(P)HX.</text>
</comment>
<dbReference type="PANTHER" id="PTHR12592">
    <property type="entry name" value="ATP-DEPENDENT (S)-NAD(P)H-HYDRATE DEHYDRATASE FAMILY MEMBER"/>
    <property type="match status" value="1"/>
</dbReference>
<keyword evidence="7 17" id="KW-0067">ATP-binding</keyword>
<feature type="binding site" evidence="17">
    <location>
        <begin position="475"/>
        <end position="479"/>
    </location>
    <ligand>
        <name>AMP</name>
        <dbReference type="ChEBI" id="CHEBI:456215"/>
    </ligand>
</feature>
<comment type="similarity">
    <text evidence="4 19">In the C-terminal section; belongs to the NnrD/CARKD family.</text>
</comment>
<dbReference type="InterPro" id="IPR029056">
    <property type="entry name" value="Ribokinase-like"/>
</dbReference>
<comment type="similarity">
    <text evidence="18">Belongs to the NnrE/AIBP family.</text>
</comment>
<keyword evidence="10 17" id="KW-0520">NAD</keyword>
<dbReference type="Gene3D" id="3.40.50.10260">
    <property type="entry name" value="YjeF N-terminal domain"/>
    <property type="match status" value="1"/>
</dbReference>
<evidence type="ECO:0000256" key="4">
    <source>
        <dbReference type="ARBA" id="ARBA00009524"/>
    </source>
</evidence>
<keyword evidence="24" id="KW-1185">Reference proteome</keyword>
<keyword evidence="6 17" id="KW-0547">Nucleotide-binding</keyword>
<dbReference type="PROSITE" id="PS01050">
    <property type="entry name" value="YJEF_C_2"/>
    <property type="match status" value="1"/>
</dbReference>
<dbReference type="CDD" id="cd01171">
    <property type="entry name" value="YXKO-related"/>
    <property type="match status" value="1"/>
</dbReference>
<evidence type="ECO:0000256" key="6">
    <source>
        <dbReference type="ARBA" id="ARBA00022741"/>
    </source>
</evidence>
<feature type="binding site" evidence="18">
    <location>
        <position position="199"/>
    </location>
    <ligand>
        <name>(6S)-NADPHX</name>
        <dbReference type="ChEBI" id="CHEBI:64076"/>
    </ligand>
</feature>
<evidence type="ECO:0000256" key="2">
    <source>
        <dbReference type="ARBA" id="ARBA00000909"/>
    </source>
</evidence>
<dbReference type="InterPro" id="IPR036652">
    <property type="entry name" value="YjeF_N_dom_sf"/>
</dbReference>
<feature type="binding site" evidence="17">
    <location>
        <position position="301"/>
    </location>
    <ligand>
        <name>(6S)-NADPHX</name>
        <dbReference type="ChEBI" id="CHEBI:64076"/>
    </ligand>
</feature>
<evidence type="ECO:0000256" key="15">
    <source>
        <dbReference type="ARBA" id="ARBA00048238"/>
    </source>
</evidence>
<protein>
    <recommendedName>
        <fullName evidence="19">Bifunctional NAD(P)H-hydrate repair enzyme</fullName>
    </recommendedName>
    <alternativeName>
        <fullName evidence="19">Nicotinamide nucleotide repair protein</fullName>
    </alternativeName>
    <domain>
        <recommendedName>
            <fullName evidence="19">ADP-dependent (S)-NAD(P)H-hydrate dehydratase</fullName>
            <ecNumber evidence="19">4.2.1.136</ecNumber>
        </recommendedName>
        <alternativeName>
            <fullName evidence="19">ADP-dependent NAD(P)HX dehydratase</fullName>
        </alternativeName>
    </domain>
    <domain>
        <recommendedName>
            <fullName evidence="19">NAD(P)H-hydrate epimerase</fullName>
            <ecNumber evidence="19">5.1.99.6</ecNumber>
        </recommendedName>
    </domain>
</protein>
<evidence type="ECO:0000256" key="8">
    <source>
        <dbReference type="ARBA" id="ARBA00022857"/>
    </source>
</evidence>
<feature type="binding site" evidence="17">
    <location>
        <position position="380"/>
    </location>
    <ligand>
        <name>(6S)-NADPHX</name>
        <dbReference type="ChEBI" id="CHEBI:64076"/>
    </ligand>
</feature>
<evidence type="ECO:0000256" key="19">
    <source>
        <dbReference type="PIRNR" id="PIRNR017184"/>
    </source>
</evidence>
<dbReference type="Proteomes" id="UP000191931">
    <property type="component" value="Unassembled WGS sequence"/>
</dbReference>
<comment type="subunit">
    <text evidence="17">Homotetramer.</text>
</comment>
<comment type="function">
    <text evidence="17">Catalyzes the dehydration of the S-form of NAD(P)HX at the expense of ADP, which is converted to AMP. Together with NAD(P)HX epimerase, which catalyzes the epimerization of the S- and R-forms, the enzyme allows the repair of both epimers of NAD(P)HX, a damaged form of NAD(P)H that is a result of enzymatic or heat-dependent hydration.</text>
</comment>
<dbReference type="GO" id="GO:0046496">
    <property type="term" value="P:nicotinamide nucleotide metabolic process"/>
    <property type="evidence" value="ECO:0007669"/>
    <property type="project" value="UniProtKB-UniRule"/>
</dbReference>
<gene>
    <name evidence="17" type="primary">nnrD</name>
    <name evidence="18" type="synonym">nnrE</name>
    <name evidence="23" type="ORF">MTBBW1_1100004</name>
</gene>
<feature type="binding site" evidence="18">
    <location>
        <position position="166"/>
    </location>
    <ligand>
        <name>K(+)</name>
        <dbReference type="ChEBI" id="CHEBI:29103"/>
    </ligand>
</feature>
<dbReference type="HAMAP" id="MF_01966">
    <property type="entry name" value="NADHX_epimerase"/>
    <property type="match status" value="1"/>
</dbReference>
<evidence type="ECO:0000256" key="1">
    <source>
        <dbReference type="ARBA" id="ARBA00000013"/>
    </source>
</evidence>
<accession>A0A1W1H5U3</accession>
<dbReference type="GO" id="GO:0110051">
    <property type="term" value="P:metabolite repair"/>
    <property type="evidence" value="ECO:0007669"/>
    <property type="project" value="TreeGrafter"/>
</dbReference>
<evidence type="ECO:0000256" key="11">
    <source>
        <dbReference type="ARBA" id="ARBA00023235"/>
    </source>
</evidence>
<dbReference type="Pfam" id="PF01256">
    <property type="entry name" value="Carb_kinase"/>
    <property type="match status" value="1"/>
</dbReference>
<dbReference type="OrthoDB" id="9806925at2"/>
<evidence type="ECO:0000256" key="10">
    <source>
        <dbReference type="ARBA" id="ARBA00023027"/>
    </source>
</evidence>
<dbReference type="InterPro" id="IPR000631">
    <property type="entry name" value="CARKD"/>
</dbReference>
<dbReference type="EMBL" id="FWEV01000014">
    <property type="protein sequence ID" value="SLM27738.1"/>
    <property type="molecule type" value="Genomic_DNA"/>
</dbReference>
<feature type="binding site" evidence="18">
    <location>
        <begin position="59"/>
        <end position="63"/>
    </location>
    <ligand>
        <name>(6S)-NADPHX</name>
        <dbReference type="ChEBI" id="CHEBI:64076"/>
    </ligand>
</feature>
<organism evidence="23 24">
    <name type="scientific">Desulfamplus magnetovallimortis</name>
    <dbReference type="NCBI Taxonomy" id="1246637"/>
    <lineage>
        <taxon>Bacteria</taxon>
        <taxon>Pseudomonadati</taxon>
        <taxon>Thermodesulfobacteriota</taxon>
        <taxon>Desulfobacteria</taxon>
        <taxon>Desulfobacterales</taxon>
        <taxon>Desulfobacteraceae</taxon>
        <taxon>Desulfamplus</taxon>
    </lineage>
</organism>
<comment type="similarity">
    <text evidence="3 19">In the N-terminal section; belongs to the NnrE/AIBP family.</text>
</comment>
<dbReference type="Gene3D" id="3.40.1190.20">
    <property type="match status" value="1"/>
</dbReference>
<dbReference type="EC" id="4.2.1.136" evidence="19"/>
<feature type="binding site" evidence="18">
    <location>
        <position position="202"/>
    </location>
    <ligand>
        <name>K(+)</name>
        <dbReference type="ChEBI" id="CHEBI:29103"/>
    </ligand>
</feature>
<evidence type="ECO:0000256" key="16">
    <source>
        <dbReference type="ARBA" id="ARBA00049209"/>
    </source>
</evidence>
<keyword evidence="13" id="KW-0511">Multifunctional enzyme</keyword>
<feature type="binding site" evidence="18">
    <location>
        <position position="60"/>
    </location>
    <ligand>
        <name>K(+)</name>
        <dbReference type="ChEBI" id="CHEBI:29103"/>
    </ligand>
</feature>
<dbReference type="HAMAP" id="MF_01965">
    <property type="entry name" value="NADHX_dehydratase"/>
    <property type="match status" value="1"/>
</dbReference>
<feature type="binding site" evidence="17">
    <location>
        <position position="505"/>
    </location>
    <ligand>
        <name>(6S)-NADPHX</name>
        <dbReference type="ChEBI" id="CHEBI:64076"/>
    </ligand>
</feature>
<feature type="domain" description="YjeF N-terminal" evidence="22">
    <location>
        <begin position="9"/>
        <end position="256"/>
    </location>
</feature>
<keyword evidence="5 18" id="KW-0479">Metal-binding</keyword>
<evidence type="ECO:0000259" key="21">
    <source>
        <dbReference type="PROSITE" id="PS51383"/>
    </source>
</evidence>
<keyword evidence="9 18" id="KW-0630">Potassium</keyword>
<feature type="region of interest" description="Disordered" evidence="20">
    <location>
        <begin position="108"/>
        <end position="132"/>
    </location>
</feature>
<dbReference type="Pfam" id="PF03853">
    <property type="entry name" value="YjeF_N"/>
    <property type="match status" value="1"/>
</dbReference>
<dbReference type="InterPro" id="IPR004443">
    <property type="entry name" value="YjeF_N_dom"/>
</dbReference>
<comment type="catalytic activity">
    <reaction evidence="1 18 19">
        <text>(6R)-NADHX = (6S)-NADHX</text>
        <dbReference type="Rhea" id="RHEA:32215"/>
        <dbReference type="ChEBI" id="CHEBI:64074"/>
        <dbReference type="ChEBI" id="CHEBI:64075"/>
        <dbReference type="EC" id="5.1.99.6"/>
    </reaction>
</comment>
<feature type="domain" description="YjeF C-terminal" evidence="21">
    <location>
        <begin position="266"/>
        <end position="564"/>
    </location>
</feature>
<dbReference type="SUPFAM" id="SSF53613">
    <property type="entry name" value="Ribokinase-like"/>
    <property type="match status" value="1"/>
</dbReference>
<evidence type="ECO:0000313" key="23">
    <source>
        <dbReference type="EMBL" id="SLM27738.1"/>
    </source>
</evidence>
<sequence length="567" mass="60578">MYLVTAGQMQNIDRKTIESFGISGQVLMENAGRGAFDMMMEHFPEIHKWRVCILAGRGNNGGDGFVIARYLMNKGINTTTFILGERGRISGDARHNLELLDKIANATKEEKSANTTEKDTLTHKGNKMRESDTLHKLPSQKVNEIPDIESFNQLKNRIVHHDLFIDGILGTGLNSNVRGVYKEVIDTVNNLGKPVFSIDIPSGLNADTGKPMGSCIKASFTATFAFAKIGHMLHPGKELSGRLNVIDIGIPAFMAEKESISTHLIDKDMIRPLFPPRPYDAHKGTFGHLFVIAGSAGKTGAAALACNSAMACGAGLVTLGIPESINSTMEPQVTETMTLPLPDSSEFKGSLAASALEKIILHAKGNGNEKAKTALAIGPGLGLNSDTIQLVKSIITEPIINDIPLIIDADGLNAIATDDFNTLTLLKKRKIPAILTPHPGEMARLTGKTSSEIQADRLGSAKSFADEFHVIVVLKGAGTVIAMPDKSIYLCPTGNPGMASGGMGDTLTGMIAGFLAQGFSAKNASVAGVYIHGLCGDRLAKRRGAFGFTASDIINILPETIFNFLRE</sequence>
<evidence type="ECO:0000256" key="14">
    <source>
        <dbReference type="ARBA" id="ARBA00025153"/>
    </source>
</evidence>
<dbReference type="SUPFAM" id="SSF64153">
    <property type="entry name" value="YjeF N-terminal domain-like"/>
    <property type="match status" value="1"/>
</dbReference>
<dbReference type="RefSeq" id="WP_080804203.1">
    <property type="nucleotide sequence ID" value="NZ_LT828546.1"/>
</dbReference>
<feature type="binding site" evidence="18">
    <location>
        <position position="181"/>
    </location>
    <ligand>
        <name>(6S)-NADPHX</name>
        <dbReference type="ChEBI" id="CHEBI:64076"/>
    </ligand>
</feature>
<feature type="binding site" evidence="18">
    <location>
        <begin position="170"/>
        <end position="176"/>
    </location>
    <ligand>
        <name>(6S)-NADPHX</name>
        <dbReference type="ChEBI" id="CHEBI:64076"/>
    </ligand>
</feature>
<dbReference type="PROSITE" id="PS51383">
    <property type="entry name" value="YJEF_C_3"/>
    <property type="match status" value="1"/>
</dbReference>
<feature type="binding site" evidence="17">
    <location>
        <position position="438"/>
    </location>
    <ligand>
        <name>(6S)-NADPHX</name>
        <dbReference type="ChEBI" id="CHEBI:64076"/>
    </ligand>
</feature>
<dbReference type="GO" id="GO:0046872">
    <property type="term" value="F:metal ion binding"/>
    <property type="evidence" value="ECO:0007669"/>
    <property type="project" value="UniProtKB-UniRule"/>
</dbReference>
<evidence type="ECO:0000256" key="17">
    <source>
        <dbReference type="HAMAP-Rule" id="MF_01965"/>
    </source>
</evidence>
<keyword evidence="11 18" id="KW-0413">Isomerase</keyword>
<evidence type="ECO:0000256" key="3">
    <source>
        <dbReference type="ARBA" id="ARBA00006001"/>
    </source>
</evidence>
<evidence type="ECO:0000256" key="13">
    <source>
        <dbReference type="ARBA" id="ARBA00023268"/>
    </source>
</evidence>
<evidence type="ECO:0000256" key="9">
    <source>
        <dbReference type="ARBA" id="ARBA00022958"/>
    </source>
</evidence>
<keyword evidence="8 17" id="KW-0521">NADP</keyword>
<feature type="binding site" evidence="17">
    <location>
        <position position="504"/>
    </location>
    <ligand>
        <name>AMP</name>
        <dbReference type="ChEBI" id="CHEBI:456215"/>
    </ligand>
</feature>
<dbReference type="NCBIfam" id="TIGR00197">
    <property type="entry name" value="yjeF_nterm"/>
    <property type="match status" value="1"/>
</dbReference>
<dbReference type="EC" id="5.1.99.6" evidence="19"/>
<proteinExistence type="inferred from homology"/>
<dbReference type="GO" id="GO:0052856">
    <property type="term" value="F:NAD(P)HX epimerase activity"/>
    <property type="evidence" value="ECO:0007669"/>
    <property type="project" value="UniProtKB-UniRule"/>
</dbReference>
<dbReference type="NCBIfam" id="TIGR00196">
    <property type="entry name" value="yjeF_cterm"/>
    <property type="match status" value="1"/>
</dbReference>
<comment type="similarity">
    <text evidence="17">Belongs to the NnrD/CARKD family.</text>
</comment>
<comment type="catalytic activity">
    <reaction evidence="2 18 19">
        <text>(6R)-NADPHX = (6S)-NADPHX</text>
        <dbReference type="Rhea" id="RHEA:32227"/>
        <dbReference type="ChEBI" id="CHEBI:64076"/>
        <dbReference type="ChEBI" id="CHEBI:64077"/>
        <dbReference type="EC" id="5.1.99.6"/>
    </reaction>
</comment>
<evidence type="ECO:0000313" key="24">
    <source>
        <dbReference type="Proteomes" id="UP000191931"/>
    </source>
</evidence>
<comment type="cofactor">
    <cofactor evidence="17">
        <name>Mg(2+)</name>
        <dbReference type="ChEBI" id="CHEBI:18420"/>
    </cofactor>
</comment>
<evidence type="ECO:0000256" key="7">
    <source>
        <dbReference type="ARBA" id="ARBA00022840"/>
    </source>
</evidence>
<comment type="catalytic activity">
    <reaction evidence="16 17 19">
        <text>(6S)-NADPHX + ADP = AMP + phosphate + NADPH + H(+)</text>
        <dbReference type="Rhea" id="RHEA:32235"/>
        <dbReference type="ChEBI" id="CHEBI:15378"/>
        <dbReference type="ChEBI" id="CHEBI:43474"/>
        <dbReference type="ChEBI" id="CHEBI:57783"/>
        <dbReference type="ChEBI" id="CHEBI:64076"/>
        <dbReference type="ChEBI" id="CHEBI:456215"/>
        <dbReference type="ChEBI" id="CHEBI:456216"/>
        <dbReference type="EC" id="4.2.1.136"/>
    </reaction>
</comment>
<reference evidence="23 24" key="1">
    <citation type="submission" date="2017-03" db="EMBL/GenBank/DDBJ databases">
        <authorList>
            <person name="Afonso C.L."/>
            <person name="Miller P.J."/>
            <person name="Scott M.A."/>
            <person name="Spackman E."/>
            <person name="Goraichik I."/>
            <person name="Dimitrov K.M."/>
            <person name="Suarez D.L."/>
            <person name="Swayne D.E."/>
        </authorList>
    </citation>
    <scope>NUCLEOTIDE SEQUENCE [LARGE SCALE GENOMIC DNA]</scope>
    <source>
        <strain evidence="23">PRJEB14757</strain>
    </source>
</reference>
<comment type="catalytic activity">
    <reaction evidence="15 17 19">
        <text>(6S)-NADHX + ADP = AMP + phosphate + NADH + H(+)</text>
        <dbReference type="Rhea" id="RHEA:32223"/>
        <dbReference type="ChEBI" id="CHEBI:15378"/>
        <dbReference type="ChEBI" id="CHEBI:43474"/>
        <dbReference type="ChEBI" id="CHEBI:57945"/>
        <dbReference type="ChEBI" id="CHEBI:64074"/>
        <dbReference type="ChEBI" id="CHEBI:456215"/>
        <dbReference type="ChEBI" id="CHEBI:456216"/>
        <dbReference type="EC" id="4.2.1.136"/>
    </reaction>
</comment>
<dbReference type="PIRSF" id="PIRSF017184">
    <property type="entry name" value="Nnr"/>
    <property type="match status" value="1"/>
</dbReference>
<evidence type="ECO:0000256" key="20">
    <source>
        <dbReference type="SAM" id="MobiDB-lite"/>
    </source>
</evidence>
<dbReference type="PROSITE" id="PS51385">
    <property type="entry name" value="YJEF_N"/>
    <property type="match status" value="1"/>
</dbReference>
<comment type="function">
    <text evidence="14 19">Bifunctional enzyme that catalyzes the epimerization of the S- and R-forms of NAD(P)HX and the dehydration of the S-form of NAD(P)HX at the expense of ADP, which is converted to AMP. This allows the repair of both epimers of NAD(P)HX, a damaged form of NAD(P)H that is a result of enzymatic or heat-dependent hydration.</text>
</comment>
<dbReference type="InterPro" id="IPR017953">
    <property type="entry name" value="Carbohydrate_kinase_pred_CS"/>
</dbReference>
<keyword evidence="12 17" id="KW-0456">Lyase</keyword>
<dbReference type="STRING" id="1246637.MTBBW1_1100004"/>
<dbReference type="GO" id="GO:0005524">
    <property type="term" value="F:ATP binding"/>
    <property type="evidence" value="ECO:0007669"/>
    <property type="project" value="UniProtKB-UniRule"/>
</dbReference>
<comment type="cofactor">
    <cofactor evidence="18 19">
        <name>K(+)</name>
        <dbReference type="ChEBI" id="CHEBI:29103"/>
    </cofactor>
    <text evidence="18 19">Binds 1 potassium ion per subunit.</text>
</comment>